<feature type="transmembrane region" description="Helical" evidence="8">
    <location>
        <begin position="490"/>
        <end position="517"/>
    </location>
</feature>
<feature type="transmembrane region" description="Helical" evidence="8">
    <location>
        <begin position="306"/>
        <end position="325"/>
    </location>
</feature>
<name>B0XX68_ASPFC</name>
<feature type="transmembrane region" description="Helical" evidence="8">
    <location>
        <begin position="434"/>
        <end position="452"/>
    </location>
</feature>
<evidence type="ECO:0000256" key="5">
    <source>
        <dbReference type="ARBA" id="ARBA00022989"/>
    </source>
</evidence>
<dbReference type="PROSITE" id="PS00216">
    <property type="entry name" value="SUGAR_TRANSPORT_1"/>
    <property type="match status" value="2"/>
</dbReference>
<evidence type="ECO:0000256" key="7">
    <source>
        <dbReference type="RuleBase" id="RU003346"/>
    </source>
</evidence>
<feature type="transmembrane region" description="Helical" evidence="8">
    <location>
        <begin position="461"/>
        <end position="478"/>
    </location>
</feature>
<evidence type="ECO:0000256" key="8">
    <source>
        <dbReference type="SAM" id="Phobius"/>
    </source>
</evidence>
<dbReference type="PROSITE" id="PS50850">
    <property type="entry name" value="MFS"/>
    <property type="match status" value="1"/>
</dbReference>
<keyword evidence="11" id="KW-1185">Reference proteome</keyword>
<feature type="transmembrane region" description="Helical" evidence="8">
    <location>
        <begin position="529"/>
        <end position="548"/>
    </location>
</feature>
<dbReference type="PhylomeDB" id="B0XX68"/>
<dbReference type="InterPro" id="IPR020846">
    <property type="entry name" value="MFS_dom"/>
</dbReference>
<dbReference type="PANTHER" id="PTHR48022:SF80">
    <property type="entry name" value="SUGAR TRANSPORTER, PUTATIVE (AFU_ORTHOLOGUE AFUA_3G12170)-RELATED"/>
    <property type="match status" value="1"/>
</dbReference>
<organism evidence="10 11">
    <name type="scientific">Aspergillus fumigatus (strain CBS 144.89 / FGSC A1163 / CEA10)</name>
    <name type="common">Neosartorya fumigata</name>
    <dbReference type="NCBI Taxonomy" id="451804"/>
    <lineage>
        <taxon>Eukaryota</taxon>
        <taxon>Fungi</taxon>
        <taxon>Dikarya</taxon>
        <taxon>Ascomycota</taxon>
        <taxon>Pezizomycotina</taxon>
        <taxon>Eurotiomycetes</taxon>
        <taxon>Eurotiomycetidae</taxon>
        <taxon>Eurotiales</taxon>
        <taxon>Aspergillaceae</taxon>
        <taxon>Aspergillus</taxon>
        <taxon>Aspergillus subgen. Fumigati</taxon>
    </lineage>
</organism>
<comment type="subcellular location">
    <subcellularLocation>
        <location evidence="1">Membrane</location>
        <topology evidence="1">Multi-pass membrane protein</topology>
    </subcellularLocation>
</comment>
<dbReference type="OrthoDB" id="6612291at2759"/>
<feature type="transmembrane region" description="Helical" evidence="8">
    <location>
        <begin position="237"/>
        <end position="258"/>
    </location>
</feature>
<dbReference type="InterPro" id="IPR005829">
    <property type="entry name" value="Sugar_transporter_CS"/>
</dbReference>
<dbReference type="HOGENOM" id="CLU_001265_30_13_1"/>
<protein>
    <submittedName>
        <fullName evidence="10">MFS sugar transporter, putative</fullName>
    </submittedName>
</protein>
<evidence type="ECO:0000313" key="11">
    <source>
        <dbReference type="Proteomes" id="UP000001699"/>
    </source>
</evidence>
<feature type="transmembrane region" description="Helical" evidence="8">
    <location>
        <begin position="270"/>
        <end position="294"/>
    </location>
</feature>
<sequence length="625" mass="68825">MPRSPDLGVSLPACPSLSPRWHGSSRLDGLSLLLRWLAPPTASRFWLPRCTPLLAGLFRVAIFKSAAKWADFSPSVWLLLQLLGRFSLVRSALILVKAFLCEIPGFRRLRLFSVVKNNTLSYPPPLKFWLSRLFKGYDSGVMTDVIASPNFLAFFNTNKTSAIIGAINSTFNGGGMYSLSYCNSAHSLTKTAIAAIGALQGGLTMDRFGRKFTIQMGALICLVGAILQASAMNLAMILVGRILAGWAVGLMSMSVPVYQAECAHPRSRGLIVGLAQQMIGVGFIVSTWVGYGSLHAPDTSSFQWRFPLAFQAVPALLLVVGMLFMPESPRYLVETEKYDEAMRILKRLHYDGTNDDWIQTEYTEIKATIDAEKAVMAPGWLIMFQVPQWRTRLMHGVAVQVFTQFTGVNVIGYYQTIMYESLGITGNRATLVAGIYNCVGPLANLIFIIFILDRVGRRRPMMFGAIGISIALICEAALNSQNEDGSRHGYSIGGVVFLFCVTIIFSLSFGPCSWVYMSEVMPMQIRGKGNAFATGIGNWAVATLWAQVSPIALGKLGWKFYFVFVAWNICITLPVIYFCFKETKQKSLEEIDLLFGGRALGTLPENMADKGEETGISVTNVEHSV</sequence>
<keyword evidence="10" id="KW-0762">Sugar transport</keyword>
<proteinExistence type="inferred from homology"/>
<dbReference type="InterPro" id="IPR036259">
    <property type="entry name" value="MFS_trans_sf"/>
</dbReference>
<feature type="transmembrane region" description="Helical" evidence="8">
    <location>
        <begin position="393"/>
        <end position="414"/>
    </location>
</feature>
<keyword evidence="4 8" id="KW-0812">Transmembrane</keyword>
<evidence type="ECO:0000256" key="1">
    <source>
        <dbReference type="ARBA" id="ARBA00004141"/>
    </source>
</evidence>
<dbReference type="GO" id="GO:0005351">
    <property type="term" value="F:carbohydrate:proton symporter activity"/>
    <property type="evidence" value="ECO:0007669"/>
    <property type="project" value="TreeGrafter"/>
</dbReference>
<comment type="similarity">
    <text evidence="2 7">Belongs to the major facilitator superfamily. Sugar transporter (TC 2.A.1.1) family.</text>
</comment>
<keyword evidence="6 8" id="KW-0472">Membrane</keyword>
<feature type="domain" description="Major facilitator superfamily (MFS) profile" evidence="9">
    <location>
        <begin position="124"/>
        <end position="584"/>
    </location>
</feature>
<dbReference type="Pfam" id="PF00083">
    <property type="entry name" value="Sugar_tr"/>
    <property type="match status" value="1"/>
</dbReference>
<evidence type="ECO:0000256" key="4">
    <source>
        <dbReference type="ARBA" id="ARBA00022692"/>
    </source>
</evidence>
<feature type="transmembrane region" description="Helical" evidence="8">
    <location>
        <begin position="212"/>
        <end position="231"/>
    </location>
</feature>
<dbReference type="VEuPathDB" id="FungiDB:AFUB_037010"/>
<evidence type="ECO:0000313" key="10">
    <source>
        <dbReference type="EMBL" id="EDP52535.1"/>
    </source>
</evidence>
<reference evidence="10 11" key="1">
    <citation type="journal article" date="2008" name="PLoS Genet.">
        <title>Genomic islands in the pathogenic filamentous fungus Aspergillus fumigatus.</title>
        <authorList>
            <person name="Fedorova N.D."/>
            <person name="Khaldi N."/>
            <person name="Joardar V.S."/>
            <person name="Maiti R."/>
            <person name="Amedeo P."/>
            <person name="Anderson M.J."/>
            <person name="Crabtree J."/>
            <person name="Silva J.C."/>
            <person name="Badger J.H."/>
            <person name="Albarraq A."/>
            <person name="Angiuoli S."/>
            <person name="Bussey H."/>
            <person name="Bowyer P."/>
            <person name="Cotty P.J."/>
            <person name="Dyer P.S."/>
            <person name="Egan A."/>
            <person name="Galens K."/>
            <person name="Fraser-Liggett C.M."/>
            <person name="Haas B.J."/>
            <person name="Inman J.M."/>
            <person name="Kent R."/>
            <person name="Lemieux S."/>
            <person name="Malavazi I."/>
            <person name="Orvis J."/>
            <person name="Roemer T."/>
            <person name="Ronning C.M."/>
            <person name="Sundaram J.P."/>
            <person name="Sutton G."/>
            <person name="Turner G."/>
            <person name="Venter J.C."/>
            <person name="White O.R."/>
            <person name="Whitty B.R."/>
            <person name="Youngman P."/>
            <person name="Wolfe K.H."/>
            <person name="Goldman G.H."/>
            <person name="Wortman J.R."/>
            <person name="Jiang B."/>
            <person name="Denning D.W."/>
            <person name="Nierman W.C."/>
        </authorList>
    </citation>
    <scope>NUCLEOTIDE SEQUENCE [LARGE SCALE GENOMIC DNA]</scope>
    <source>
        <strain evidence="11">CBS 144.89 / FGSC A1163 / CEA10</strain>
    </source>
</reference>
<dbReference type="PANTHER" id="PTHR48022">
    <property type="entry name" value="PLASTIDIC GLUCOSE TRANSPORTER 4"/>
    <property type="match status" value="1"/>
</dbReference>
<evidence type="ECO:0000256" key="6">
    <source>
        <dbReference type="ARBA" id="ARBA00023136"/>
    </source>
</evidence>
<dbReference type="NCBIfam" id="TIGR00879">
    <property type="entry name" value="SP"/>
    <property type="match status" value="1"/>
</dbReference>
<dbReference type="GO" id="GO:0016020">
    <property type="term" value="C:membrane"/>
    <property type="evidence" value="ECO:0007669"/>
    <property type="project" value="UniProtKB-SubCell"/>
</dbReference>
<evidence type="ECO:0000256" key="2">
    <source>
        <dbReference type="ARBA" id="ARBA00010992"/>
    </source>
</evidence>
<dbReference type="InterPro" id="IPR050360">
    <property type="entry name" value="MFS_Sugar_Transporters"/>
</dbReference>
<feature type="transmembrane region" description="Helical" evidence="8">
    <location>
        <begin position="560"/>
        <end position="580"/>
    </location>
</feature>
<dbReference type="FunFam" id="1.20.1250.20:FF:000090">
    <property type="entry name" value="MFS sugar transporter, putative"/>
    <property type="match status" value="1"/>
</dbReference>
<keyword evidence="3 7" id="KW-0813">Transport</keyword>
<dbReference type="SUPFAM" id="SSF103473">
    <property type="entry name" value="MFS general substrate transporter"/>
    <property type="match status" value="1"/>
</dbReference>
<evidence type="ECO:0000256" key="3">
    <source>
        <dbReference type="ARBA" id="ARBA00022448"/>
    </source>
</evidence>
<dbReference type="Proteomes" id="UP000001699">
    <property type="component" value="Unassembled WGS sequence"/>
</dbReference>
<dbReference type="InterPro" id="IPR003663">
    <property type="entry name" value="Sugar/inositol_transpt"/>
</dbReference>
<dbReference type="InterPro" id="IPR005828">
    <property type="entry name" value="MFS_sugar_transport-like"/>
</dbReference>
<dbReference type="PRINTS" id="PR00171">
    <property type="entry name" value="SUGRTRNSPORT"/>
</dbReference>
<keyword evidence="5 8" id="KW-1133">Transmembrane helix</keyword>
<dbReference type="EMBL" id="DS499596">
    <property type="protein sequence ID" value="EDP52535.1"/>
    <property type="molecule type" value="Genomic_DNA"/>
</dbReference>
<dbReference type="AlphaFoldDB" id="B0XX68"/>
<accession>B0XX68</accession>
<evidence type="ECO:0000259" key="9">
    <source>
        <dbReference type="PROSITE" id="PS50850"/>
    </source>
</evidence>
<dbReference type="Gene3D" id="1.20.1250.20">
    <property type="entry name" value="MFS general substrate transporter like domains"/>
    <property type="match status" value="1"/>
</dbReference>
<gene>
    <name evidence="10" type="ORF">AFUB_037010</name>
</gene>